<sequence length="69" mass="7542">MILTMVLCGISLLLNITILLGMGKLQAFGSLSRRNGRRSEKPNGRYLEGRAICNHVMLSSIQVKNSPLG</sequence>
<dbReference type="AlphaFoldDB" id="A0A2J6QI09"/>
<dbReference type="EMBL" id="KZ613469">
    <property type="protein sequence ID" value="PMD25896.1"/>
    <property type="molecule type" value="Genomic_DNA"/>
</dbReference>
<evidence type="ECO:0000313" key="1">
    <source>
        <dbReference type="EMBL" id="PMD25896.1"/>
    </source>
</evidence>
<accession>A0A2J6QI09</accession>
<organism evidence="1 2">
    <name type="scientific">Hyaloscypha hepaticicola</name>
    <dbReference type="NCBI Taxonomy" id="2082293"/>
    <lineage>
        <taxon>Eukaryota</taxon>
        <taxon>Fungi</taxon>
        <taxon>Dikarya</taxon>
        <taxon>Ascomycota</taxon>
        <taxon>Pezizomycotina</taxon>
        <taxon>Leotiomycetes</taxon>
        <taxon>Helotiales</taxon>
        <taxon>Hyaloscyphaceae</taxon>
        <taxon>Hyaloscypha</taxon>
    </lineage>
</organism>
<proteinExistence type="predicted"/>
<gene>
    <name evidence="1" type="ORF">NA56DRAFT_388848</name>
</gene>
<name>A0A2J6QI09_9HELO</name>
<keyword evidence="2" id="KW-1185">Reference proteome</keyword>
<reference evidence="1 2" key="1">
    <citation type="submission" date="2016-05" db="EMBL/GenBank/DDBJ databases">
        <title>A degradative enzymes factory behind the ericoid mycorrhizal symbiosis.</title>
        <authorList>
            <consortium name="DOE Joint Genome Institute"/>
            <person name="Martino E."/>
            <person name="Morin E."/>
            <person name="Grelet G."/>
            <person name="Kuo A."/>
            <person name="Kohler A."/>
            <person name="Daghino S."/>
            <person name="Barry K."/>
            <person name="Choi C."/>
            <person name="Cichocki N."/>
            <person name="Clum A."/>
            <person name="Copeland A."/>
            <person name="Hainaut M."/>
            <person name="Haridas S."/>
            <person name="Labutti K."/>
            <person name="Lindquist E."/>
            <person name="Lipzen A."/>
            <person name="Khouja H.-R."/>
            <person name="Murat C."/>
            <person name="Ohm R."/>
            <person name="Olson A."/>
            <person name="Spatafora J."/>
            <person name="Veneault-Fourrey C."/>
            <person name="Henrissat B."/>
            <person name="Grigoriev I."/>
            <person name="Martin F."/>
            <person name="Perotto S."/>
        </authorList>
    </citation>
    <scope>NUCLEOTIDE SEQUENCE [LARGE SCALE GENOMIC DNA]</scope>
    <source>
        <strain evidence="1 2">UAMH 7357</strain>
    </source>
</reference>
<dbReference type="Proteomes" id="UP000235672">
    <property type="component" value="Unassembled WGS sequence"/>
</dbReference>
<evidence type="ECO:0000313" key="2">
    <source>
        <dbReference type="Proteomes" id="UP000235672"/>
    </source>
</evidence>
<protein>
    <submittedName>
        <fullName evidence="1">Uncharacterized protein</fullName>
    </submittedName>
</protein>